<dbReference type="EMBL" id="KL363183">
    <property type="protein sequence ID" value="KFD58797.1"/>
    <property type="molecule type" value="Genomic_DNA"/>
</dbReference>
<dbReference type="AlphaFoldDB" id="A0A085NRI6"/>
<evidence type="ECO:0000313" key="3">
    <source>
        <dbReference type="Proteomes" id="UP000030764"/>
    </source>
</evidence>
<dbReference type="EMBL" id="KL367479">
    <property type="protein sequence ID" value="KFD72082.1"/>
    <property type="molecule type" value="Genomic_DNA"/>
</dbReference>
<dbReference type="Proteomes" id="UP000030758">
    <property type="component" value="Unassembled WGS sequence"/>
</dbReference>
<dbReference type="InterPro" id="IPR012292">
    <property type="entry name" value="Globin/Proto"/>
</dbReference>
<evidence type="ECO:0000313" key="2">
    <source>
        <dbReference type="EMBL" id="KFD72082.1"/>
    </source>
</evidence>
<protein>
    <recommendedName>
        <fullName evidence="4">Globin family profile domain-containing protein</fullName>
    </recommendedName>
</protein>
<dbReference type="InterPro" id="IPR044399">
    <property type="entry name" value="Mb-like_M"/>
</dbReference>
<dbReference type="SUPFAM" id="SSF46458">
    <property type="entry name" value="Globin-like"/>
    <property type="match status" value="1"/>
</dbReference>
<evidence type="ECO:0008006" key="4">
    <source>
        <dbReference type="Google" id="ProtNLM"/>
    </source>
</evidence>
<organism evidence="2">
    <name type="scientific">Trichuris suis</name>
    <name type="common">pig whipworm</name>
    <dbReference type="NCBI Taxonomy" id="68888"/>
    <lineage>
        <taxon>Eukaryota</taxon>
        <taxon>Metazoa</taxon>
        <taxon>Ecdysozoa</taxon>
        <taxon>Nematoda</taxon>
        <taxon>Enoplea</taxon>
        <taxon>Dorylaimia</taxon>
        <taxon>Trichinellida</taxon>
        <taxon>Trichuridae</taxon>
        <taxon>Trichuris</taxon>
    </lineage>
</organism>
<gene>
    <name evidence="1" type="ORF">M513_00490</name>
    <name evidence="2" type="ORF">M514_00490</name>
</gene>
<accession>A0A085NRI6</accession>
<dbReference type="GO" id="GO:0019825">
    <property type="term" value="F:oxygen binding"/>
    <property type="evidence" value="ECO:0007669"/>
    <property type="project" value="InterPro"/>
</dbReference>
<evidence type="ECO:0000313" key="1">
    <source>
        <dbReference type="EMBL" id="KFD58797.1"/>
    </source>
</evidence>
<dbReference type="InterPro" id="IPR009050">
    <property type="entry name" value="Globin-like_sf"/>
</dbReference>
<name>A0A085NRI6_9BILA</name>
<dbReference type="Gene3D" id="1.10.490.10">
    <property type="entry name" value="Globins"/>
    <property type="match status" value="1"/>
</dbReference>
<keyword evidence="3" id="KW-1185">Reference proteome</keyword>
<sequence length="215" mass="25105">MRVESYWTGKALELDEQDRQLIGESWRKIGDHSLWAQRLFAKLFICCPPLAKAMSMSQLCGKDLLNNVRFRDFCHRFAEFWHNLIALLCDSDREEDWLKAVESIRLLGQRHSQNPKVTFEAPVWLRMKNEIVLSITGFSDIRRDRVCLSWNRLLMFTIAEMKHAFNEGVRRRSSPFLRSNTYHFEQAIHGHSFACPTESPAASQNDEVDQSNDAK</sequence>
<dbReference type="Proteomes" id="UP000030764">
    <property type="component" value="Unassembled WGS sequence"/>
</dbReference>
<proteinExistence type="predicted"/>
<feature type="non-terminal residue" evidence="2">
    <location>
        <position position="215"/>
    </location>
</feature>
<dbReference type="CDD" id="cd01040">
    <property type="entry name" value="Mb-like"/>
    <property type="match status" value="1"/>
</dbReference>
<reference evidence="2 3" key="1">
    <citation type="journal article" date="2014" name="Nat. Genet.">
        <title>Genome and transcriptome of the porcine whipworm Trichuris suis.</title>
        <authorList>
            <person name="Jex A.R."/>
            <person name="Nejsum P."/>
            <person name="Schwarz E.M."/>
            <person name="Hu L."/>
            <person name="Young N.D."/>
            <person name="Hall R.S."/>
            <person name="Korhonen P.K."/>
            <person name="Liao S."/>
            <person name="Thamsborg S."/>
            <person name="Xia J."/>
            <person name="Xu P."/>
            <person name="Wang S."/>
            <person name="Scheerlinck J.P."/>
            <person name="Hofmann A."/>
            <person name="Sternberg P.W."/>
            <person name="Wang J."/>
            <person name="Gasser R.B."/>
        </authorList>
    </citation>
    <scope>NUCLEOTIDE SEQUENCE [LARGE SCALE GENOMIC DNA]</scope>
    <source>
        <strain evidence="2">DCEP-RM93F</strain>
        <strain evidence="1">DCEP-RM93M</strain>
    </source>
</reference>
<dbReference type="GO" id="GO:0020037">
    <property type="term" value="F:heme binding"/>
    <property type="evidence" value="ECO:0007669"/>
    <property type="project" value="InterPro"/>
</dbReference>